<name>A0AC34Q1A3_9BILA</name>
<proteinExistence type="predicted"/>
<protein>
    <submittedName>
        <fullName evidence="2">Uncharacterized protein</fullName>
    </submittedName>
</protein>
<organism evidence="1 2">
    <name type="scientific">Panagrolaimus sp. JU765</name>
    <dbReference type="NCBI Taxonomy" id="591449"/>
    <lineage>
        <taxon>Eukaryota</taxon>
        <taxon>Metazoa</taxon>
        <taxon>Ecdysozoa</taxon>
        <taxon>Nematoda</taxon>
        <taxon>Chromadorea</taxon>
        <taxon>Rhabditida</taxon>
        <taxon>Tylenchina</taxon>
        <taxon>Panagrolaimomorpha</taxon>
        <taxon>Panagrolaimoidea</taxon>
        <taxon>Panagrolaimidae</taxon>
        <taxon>Panagrolaimus</taxon>
    </lineage>
</organism>
<dbReference type="WBParaSite" id="JU765_v2.g12.t1">
    <property type="protein sequence ID" value="JU765_v2.g12.t1"/>
    <property type="gene ID" value="JU765_v2.g12"/>
</dbReference>
<evidence type="ECO:0000313" key="2">
    <source>
        <dbReference type="WBParaSite" id="JU765_v2.g12.t1"/>
    </source>
</evidence>
<dbReference type="Proteomes" id="UP000887576">
    <property type="component" value="Unplaced"/>
</dbReference>
<evidence type="ECO:0000313" key="1">
    <source>
        <dbReference type="Proteomes" id="UP000887576"/>
    </source>
</evidence>
<sequence>MSKATFERKTFVQVQDENLNKAVTSAKNVSLSPVRSKFSDKFSTPRTALAPRMTKNTPMNLQKSCFKTPLMPKTPMTSQVKGLVMTPMLKKPKKLDFTCYEDIDLELEAIEPIPEQNEHWDIEIGDIGNVDYNPNEIDDVYASMLENVVELVDDIPLPTVETPADFDHDAFWESLADKLDLDKFEREYDEKMEKEWAKPFFEEDDGFEEDDCFEVY</sequence>
<reference evidence="2" key="1">
    <citation type="submission" date="2022-11" db="UniProtKB">
        <authorList>
            <consortium name="WormBaseParasite"/>
        </authorList>
    </citation>
    <scope>IDENTIFICATION</scope>
</reference>
<accession>A0AC34Q1A3</accession>